<organism evidence="1">
    <name type="scientific">marine sediment metagenome</name>
    <dbReference type="NCBI Taxonomy" id="412755"/>
    <lineage>
        <taxon>unclassified sequences</taxon>
        <taxon>metagenomes</taxon>
        <taxon>ecological metagenomes</taxon>
    </lineage>
</organism>
<name>A0A0F9E583_9ZZZZ</name>
<protein>
    <submittedName>
        <fullName evidence="1">Uncharacterized protein</fullName>
    </submittedName>
</protein>
<proteinExistence type="predicted"/>
<dbReference type="AlphaFoldDB" id="A0A0F9E583"/>
<dbReference type="SUPFAM" id="SSF50965">
    <property type="entry name" value="Galactose oxidase, central domain"/>
    <property type="match status" value="1"/>
</dbReference>
<feature type="non-terminal residue" evidence="1">
    <location>
        <position position="510"/>
    </location>
</feature>
<dbReference type="InterPro" id="IPR011043">
    <property type="entry name" value="Gal_Oxase/kelch_b-propeller"/>
</dbReference>
<reference evidence="1" key="1">
    <citation type="journal article" date="2015" name="Nature">
        <title>Complex archaea that bridge the gap between prokaryotes and eukaryotes.</title>
        <authorList>
            <person name="Spang A."/>
            <person name="Saw J.H."/>
            <person name="Jorgensen S.L."/>
            <person name="Zaremba-Niedzwiedzka K."/>
            <person name="Martijn J."/>
            <person name="Lind A.E."/>
            <person name="van Eijk R."/>
            <person name="Schleper C."/>
            <person name="Guy L."/>
            <person name="Ettema T.J."/>
        </authorList>
    </citation>
    <scope>NUCLEOTIDE SEQUENCE</scope>
</reference>
<dbReference type="EMBL" id="LAZR01038584">
    <property type="protein sequence ID" value="KKL19178.1"/>
    <property type="molecule type" value="Genomic_DNA"/>
</dbReference>
<feature type="non-terminal residue" evidence="1">
    <location>
        <position position="1"/>
    </location>
</feature>
<comment type="caution">
    <text evidence="1">The sequence shown here is derived from an EMBL/GenBank/DDBJ whole genome shotgun (WGS) entry which is preliminary data.</text>
</comment>
<accession>A0A0F9E583</accession>
<gene>
    <name evidence="1" type="ORF">LCGC14_2468090</name>
</gene>
<evidence type="ECO:0000313" key="1">
    <source>
        <dbReference type="EMBL" id="KKL19178.1"/>
    </source>
</evidence>
<sequence length="510" mass="53887">NFNGDEFVSDPVNLDPDRWIRIADVIGRTGDALSNDLRIHIETVGIQTITFFIDGAQLEAKAYSTTYIDGDQDGGRWNIKKHGSVSDRLSNDRKGGRFINVDQDTLGIYATVTAGIGMPPLRHNLQGQSLVPGVEFQSTKILARSIQLTVWAKPSKSCPGALEGLHQLRQDMIDIIKPDRTDPDQPFVLRYNGGDIPLDIEVLYEAGLEFQGDIRNELFNSFVIRFLAPDPFWREDNQHVAILDPIEVLSIQNGLIGKQNRAWTDLGLVDDRILGMAIGPDGNLYATGEFTVIGGVGANGIAGYDGTDWFPLGAGLAVGGGDTGINIAFGPDGSLYVCGSFLNAGGVANTIGIARWDFGAEVWNSVAGGLDDNAFSMSFAPNGSLFIVGSFLNGDPAGVPVTANRVIELTSAGAWRALVDTGTGGLNGLSAAPAFEIAVGPDSLVYMGGSFTNAGGVADTGDVALWDPTLQEFASMGGDANAEILAIAVTEDGRVYAGGLFTDIGGVALN</sequence>